<dbReference type="AlphaFoldDB" id="A0A545TXL6"/>
<dbReference type="EMBL" id="VHSH01000002">
    <property type="protein sequence ID" value="TQV81965.1"/>
    <property type="molecule type" value="Genomic_DNA"/>
</dbReference>
<organism evidence="1 2">
    <name type="scientific">Denitrobaculum tricleocarpae</name>
    <dbReference type="NCBI Taxonomy" id="2591009"/>
    <lineage>
        <taxon>Bacteria</taxon>
        <taxon>Pseudomonadati</taxon>
        <taxon>Pseudomonadota</taxon>
        <taxon>Alphaproteobacteria</taxon>
        <taxon>Rhodospirillales</taxon>
        <taxon>Rhodospirillaceae</taxon>
        <taxon>Denitrobaculum</taxon>
    </lineage>
</organism>
<proteinExistence type="predicted"/>
<dbReference type="OrthoDB" id="7363652at2"/>
<evidence type="ECO:0000313" key="2">
    <source>
        <dbReference type="Proteomes" id="UP000315252"/>
    </source>
</evidence>
<dbReference type="Proteomes" id="UP000315252">
    <property type="component" value="Unassembled WGS sequence"/>
</dbReference>
<gene>
    <name evidence="1" type="ORF">FKG95_06955</name>
</gene>
<keyword evidence="2" id="KW-1185">Reference proteome</keyword>
<protein>
    <submittedName>
        <fullName evidence="1">Uncharacterized protein</fullName>
    </submittedName>
</protein>
<comment type="caution">
    <text evidence="1">The sequence shown here is derived from an EMBL/GenBank/DDBJ whole genome shotgun (WGS) entry which is preliminary data.</text>
</comment>
<sequence length="126" mass="13787">MTAGGFYGRGILVALSFAGLAACTVQPIKTEPRWEPQELVNPGIEGGQKPAVLSYCYSSQINEPSQVLEYAREDCPTGKLYFKEDDVLWTKCPLIQPVRATFLCYPAKPGEAEQSLKQSSKPSTAQ</sequence>
<dbReference type="RefSeq" id="WP_142895596.1">
    <property type="nucleotide sequence ID" value="NZ_ML660053.1"/>
</dbReference>
<evidence type="ECO:0000313" key="1">
    <source>
        <dbReference type="EMBL" id="TQV81965.1"/>
    </source>
</evidence>
<name>A0A545TXL6_9PROT</name>
<reference evidence="1 2" key="1">
    <citation type="submission" date="2019-06" db="EMBL/GenBank/DDBJ databases">
        <title>Whole genome sequence for Rhodospirillaceae sp. R148.</title>
        <authorList>
            <person name="Wang G."/>
        </authorList>
    </citation>
    <scope>NUCLEOTIDE SEQUENCE [LARGE SCALE GENOMIC DNA]</scope>
    <source>
        <strain evidence="1 2">R148</strain>
    </source>
</reference>
<accession>A0A545TXL6</accession>